<feature type="binding site" evidence="18">
    <location>
        <begin position="54"/>
        <end position="57"/>
    </location>
    <ligand>
        <name>substrate</name>
    </ligand>
</feature>
<dbReference type="Pfam" id="PF02734">
    <property type="entry name" value="Dak2"/>
    <property type="match status" value="1"/>
</dbReference>
<sequence>MSKHFLPKDASKIVPYCLKGAVYENETLTLLEKEKVIFNNRYDPQKVTLISGGGSGHEPGWFGFVGAGMLTASAQGDVFASPNYRNVMSAEKATHSEAGCIFLITNYTGDNLYFGMAAQELVARHGEGKVRILRTTDDVAVGRSAGSLVGRRTLPGICLLIKVLGAASELGYDIDQVYALGESVNSAIASVNAGLDHVHIPTHPRDSDYGKLGEDQLEIGLGIHNEPGVQKLDHIPTNEALVASLLALILDPTDPDRGFFKHSPGDKVAVQINNLGGVSNLEIKALVYAIAETLREKYGIEPARVYVGNFITSINAQIFTVTLFNVTEAATNEFPEEKLFELLDAPTEATNWPKNFFTSTDAIDVKSRIITDFQGYDDEDISATFSKDIKMDPGHLEEIVRTAALNVIRREPEITDWDTKMGDGDCGETLKTGAECILRALNEDKVAKEGSVLRVLAAILKIVKDDMGGTLGALLFIFLRSFISRLEQELQEGASDNVSSFAKALDYGLNTLFQYTKAREGHRTVMDVLIPFCRVFSQTQDITKAVEAAENAAEGTRRLRPKLGRATYVGLSKDQKDFPPDPGAYGVYEILSSLSS</sequence>
<gene>
    <name evidence="21" type="ORF">KUCA_T00005793001</name>
</gene>
<accession>W6MY06</accession>
<evidence type="ECO:0000256" key="9">
    <source>
        <dbReference type="ARBA" id="ARBA00022798"/>
    </source>
</evidence>
<dbReference type="PROSITE" id="PS51480">
    <property type="entry name" value="DHAL"/>
    <property type="match status" value="1"/>
</dbReference>
<dbReference type="PANTHER" id="PTHR28629">
    <property type="entry name" value="TRIOKINASE/FMN CYCLASE"/>
    <property type="match status" value="1"/>
</dbReference>
<dbReference type="SUPFAM" id="SSF82549">
    <property type="entry name" value="DAK1/DegV-like"/>
    <property type="match status" value="1"/>
</dbReference>
<comment type="similarity">
    <text evidence="3">Belongs to the dihydroxyacetone kinase (DAK) family.</text>
</comment>
<dbReference type="SMART" id="SM01120">
    <property type="entry name" value="Dak2"/>
    <property type="match status" value="1"/>
</dbReference>
<evidence type="ECO:0000256" key="6">
    <source>
        <dbReference type="ARBA" id="ARBA00022679"/>
    </source>
</evidence>
<evidence type="ECO:0000256" key="4">
    <source>
        <dbReference type="ARBA" id="ARBA00012107"/>
    </source>
</evidence>
<dbReference type="InterPro" id="IPR036117">
    <property type="entry name" value="DhaL_dom_sf"/>
</dbReference>
<dbReference type="FunFam" id="3.30.1180.20:FF:000001">
    <property type="entry name" value="Dihydroxyacetone kinase 1"/>
    <property type="match status" value="1"/>
</dbReference>
<organism evidence="21 22">
    <name type="scientific">Kuraishia capsulata CBS 1993</name>
    <dbReference type="NCBI Taxonomy" id="1382522"/>
    <lineage>
        <taxon>Eukaryota</taxon>
        <taxon>Fungi</taxon>
        <taxon>Dikarya</taxon>
        <taxon>Ascomycota</taxon>
        <taxon>Saccharomycotina</taxon>
        <taxon>Pichiomycetes</taxon>
        <taxon>Pichiales</taxon>
        <taxon>Pichiaceae</taxon>
        <taxon>Kuraishia</taxon>
    </lineage>
</organism>
<feature type="active site" description="Tele-hemiaminal-histidine intermediate" evidence="17">
    <location>
        <position position="224"/>
    </location>
</feature>
<evidence type="ECO:0000256" key="10">
    <source>
        <dbReference type="ARBA" id="ARBA00022840"/>
    </source>
</evidence>
<comment type="pathway">
    <text evidence="2">Polyol metabolism; glycerol fermentation; glycerone phosphate from glycerol (oxidative route): step 2/2.</text>
</comment>
<dbReference type="GO" id="GO:0005829">
    <property type="term" value="C:cytosol"/>
    <property type="evidence" value="ECO:0007669"/>
    <property type="project" value="TreeGrafter"/>
</dbReference>
<dbReference type="Gene3D" id="1.25.40.340">
    <property type="match status" value="1"/>
</dbReference>
<evidence type="ECO:0000256" key="15">
    <source>
        <dbReference type="ARBA" id="ARBA00079901"/>
    </source>
</evidence>
<dbReference type="RefSeq" id="XP_022461783.1">
    <property type="nucleotide sequence ID" value="XM_022602551.1"/>
</dbReference>
<keyword evidence="22" id="KW-1185">Reference proteome</keyword>
<dbReference type="InterPro" id="IPR050861">
    <property type="entry name" value="Dihydroxyacetone_Kinase"/>
</dbReference>
<comment type="function">
    <text evidence="1">Catalyzes both the phosphorylation of dihydroxyacetone and of glyceraldehyde.</text>
</comment>
<evidence type="ECO:0000256" key="5">
    <source>
        <dbReference type="ARBA" id="ARBA00012110"/>
    </source>
</evidence>
<dbReference type="GO" id="GO:0061610">
    <property type="term" value="P:glycerol to glycerone phosphate metabolic process"/>
    <property type="evidence" value="ECO:0007669"/>
    <property type="project" value="UniProtKB-ARBA"/>
</dbReference>
<evidence type="ECO:0000259" key="19">
    <source>
        <dbReference type="PROSITE" id="PS51480"/>
    </source>
</evidence>
<dbReference type="EMBL" id="HG793131">
    <property type="protein sequence ID" value="CDK29800.1"/>
    <property type="molecule type" value="Genomic_DNA"/>
</dbReference>
<evidence type="ECO:0000256" key="11">
    <source>
        <dbReference type="ARBA" id="ARBA00047974"/>
    </source>
</evidence>
<dbReference type="EC" id="2.7.1.29" evidence="4"/>
<feature type="domain" description="DhaL" evidence="19">
    <location>
        <begin position="394"/>
        <end position="596"/>
    </location>
</feature>
<dbReference type="GO" id="GO:0004371">
    <property type="term" value="F:glycerone kinase activity"/>
    <property type="evidence" value="ECO:0007669"/>
    <property type="project" value="UniProtKB-EC"/>
</dbReference>
<dbReference type="Proteomes" id="UP000019384">
    <property type="component" value="Unassembled WGS sequence"/>
</dbReference>
<dbReference type="InterPro" id="IPR012734">
    <property type="entry name" value="DhaK_ATP"/>
</dbReference>
<evidence type="ECO:0000313" key="21">
    <source>
        <dbReference type="EMBL" id="CDK29800.1"/>
    </source>
</evidence>
<keyword evidence="10" id="KW-0067">ATP-binding</keyword>
<dbReference type="UniPathway" id="UPA00617">
    <property type="reaction ID" value="UER00669"/>
</dbReference>
<evidence type="ECO:0000256" key="13">
    <source>
        <dbReference type="ARBA" id="ARBA00068178"/>
    </source>
</evidence>
<evidence type="ECO:0000256" key="18">
    <source>
        <dbReference type="PIRSR" id="PIRSR612734-2"/>
    </source>
</evidence>
<evidence type="ECO:0000256" key="12">
    <source>
        <dbReference type="ARBA" id="ARBA00048898"/>
    </source>
</evidence>
<protein>
    <recommendedName>
        <fullName evidence="13">Dihydroxyacetone kinase</fullName>
        <ecNumber evidence="5">2.7.1.28</ecNumber>
        <ecNumber evidence="4">2.7.1.29</ecNumber>
    </recommendedName>
    <alternativeName>
        <fullName evidence="14">Glycerone kinase</fullName>
    </alternativeName>
    <alternativeName>
        <fullName evidence="15">Triokinase</fullName>
    </alternativeName>
    <alternativeName>
        <fullName evidence="16">Triose kinase</fullName>
    </alternativeName>
</protein>
<dbReference type="InterPro" id="IPR004007">
    <property type="entry name" value="DhaL_dom"/>
</dbReference>
<keyword evidence="7" id="KW-0547">Nucleotide-binding</keyword>
<dbReference type="GO" id="GO:0050354">
    <property type="term" value="F:triokinase activity"/>
    <property type="evidence" value="ECO:0007669"/>
    <property type="project" value="UniProtKB-EC"/>
</dbReference>
<evidence type="ECO:0000256" key="2">
    <source>
        <dbReference type="ARBA" id="ARBA00004778"/>
    </source>
</evidence>
<evidence type="ECO:0000256" key="1">
    <source>
        <dbReference type="ARBA" id="ARBA00003264"/>
    </source>
</evidence>
<name>W6MY06_9ASCO</name>
<evidence type="ECO:0000256" key="7">
    <source>
        <dbReference type="ARBA" id="ARBA00022741"/>
    </source>
</evidence>
<proteinExistence type="inferred from homology"/>
<dbReference type="PANTHER" id="PTHR28629:SF4">
    <property type="entry name" value="TRIOKINASE_FMN CYCLASE"/>
    <property type="match status" value="1"/>
</dbReference>
<dbReference type="FunFam" id="3.40.50.10440:FF:000001">
    <property type="entry name" value="Dihydroxyacetone kinase, DhaK subunit"/>
    <property type="match status" value="1"/>
</dbReference>
<dbReference type="SUPFAM" id="SSF101473">
    <property type="entry name" value="DhaL-like"/>
    <property type="match status" value="1"/>
</dbReference>
<dbReference type="PROSITE" id="PS51481">
    <property type="entry name" value="DHAK"/>
    <property type="match status" value="1"/>
</dbReference>
<evidence type="ECO:0000256" key="14">
    <source>
        <dbReference type="ARBA" id="ARBA00075491"/>
    </source>
</evidence>
<evidence type="ECO:0000259" key="20">
    <source>
        <dbReference type="PROSITE" id="PS51481"/>
    </source>
</evidence>
<dbReference type="NCBIfam" id="TIGR02361">
    <property type="entry name" value="dak_ATP"/>
    <property type="match status" value="1"/>
</dbReference>
<evidence type="ECO:0000256" key="8">
    <source>
        <dbReference type="ARBA" id="ARBA00022777"/>
    </source>
</evidence>
<keyword evidence="6" id="KW-0808">Transferase</keyword>
<dbReference type="FunFam" id="1.25.40.340:FF:000001">
    <property type="entry name" value="Dihydroxyacetone kinase 1"/>
    <property type="match status" value="1"/>
</dbReference>
<comment type="catalytic activity">
    <reaction evidence="12">
        <text>dihydroxyacetone + ATP = dihydroxyacetone phosphate + ADP + H(+)</text>
        <dbReference type="Rhea" id="RHEA:15773"/>
        <dbReference type="ChEBI" id="CHEBI:15378"/>
        <dbReference type="ChEBI" id="CHEBI:16016"/>
        <dbReference type="ChEBI" id="CHEBI:30616"/>
        <dbReference type="ChEBI" id="CHEBI:57642"/>
        <dbReference type="ChEBI" id="CHEBI:456216"/>
        <dbReference type="EC" id="2.7.1.29"/>
    </reaction>
</comment>
<dbReference type="InterPro" id="IPR004006">
    <property type="entry name" value="DhaK_dom"/>
</dbReference>
<keyword evidence="8" id="KW-0418">Kinase</keyword>
<evidence type="ECO:0000256" key="16">
    <source>
        <dbReference type="ARBA" id="ARBA00083754"/>
    </source>
</evidence>
<dbReference type="Gene3D" id="3.30.1180.20">
    <property type="entry name" value="Dihydroxyacetone kinase, domain 2"/>
    <property type="match status" value="1"/>
</dbReference>
<evidence type="ECO:0000256" key="3">
    <source>
        <dbReference type="ARBA" id="ARBA00008757"/>
    </source>
</evidence>
<feature type="binding site" evidence="18">
    <location>
        <position position="110"/>
    </location>
    <ligand>
        <name>substrate</name>
    </ligand>
</feature>
<dbReference type="GeneID" id="34523171"/>
<dbReference type="GO" id="GO:0005524">
    <property type="term" value="F:ATP binding"/>
    <property type="evidence" value="ECO:0007669"/>
    <property type="project" value="UniProtKB-KW"/>
</dbReference>
<comment type="catalytic activity">
    <reaction evidence="11">
        <text>D-glyceraldehyde + ATP = D-glyceraldehyde 3-phosphate + ADP + H(+)</text>
        <dbReference type="Rhea" id="RHEA:13941"/>
        <dbReference type="ChEBI" id="CHEBI:15378"/>
        <dbReference type="ChEBI" id="CHEBI:17378"/>
        <dbReference type="ChEBI" id="CHEBI:30616"/>
        <dbReference type="ChEBI" id="CHEBI:59776"/>
        <dbReference type="ChEBI" id="CHEBI:456216"/>
        <dbReference type="EC" id="2.7.1.28"/>
    </reaction>
</comment>
<dbReference type="GO" id="GO:0019588">
    <property type="term" value="P:anaerobic glycerol catabolic process"/>
    <property type="evidence" value="ECO:0007669"/>
    <property type="project" value="UniProtKB-UniPathway"/>
</dbReference>
<reference evidence="21" key="1">
    <citation type="submission" date="2013-12" db="EMBL/GenBank/DDBJ databases">
        <authorList>
            <person name="Genoscope - CEA"/>
        </authorList>
    </citation>
    <scope>NUCLEOTIDE SEQUENCE</scope>
    <source>
        <strain evidence="21">CBS 1993</strain>
    </source>
</reference>
<dbReference type="AlphaFoldDB" id="W6MY06"/>
<evidence type="ECO:0000256" key="17">
    <source>
        <dbReference type="PIRSR" id="PIRSR612734-1"/>
    </source>
</evidence>
<feature type="domain" description="DhaK" evidence="20">
    <location>
        <begin position="9"/>
        <end position="352"/>
    </location>
</feature>
<dbReference type="Gene3D" id="3.40.50.10440">
    <property type="entry name" value="Dihydroxyacetone kinase, domain 1"/>
    <property type="match status" value="1"/>
</dbReference>
<dbReference type="Pfam" id="PF02733">
    <property type="entry name" value="Dak1"/>
    <property type="match status" value="1"/>
</dbReference>
<keyword evidence="9" id="KW-0319">Glycerol metabolism</keyword>
<reference evidence="21" key="2">
    <citation type="submission" date="2014-02" db="EMBL/GenBank/DDBJ databases">
        <title>Complete DNA sequence of /Kuraishia capsulata/ illustrates novel genomic features among budding yeasts (/Saccharomycotina/).</title>
        <authorList>
            <person name="Morales L."/>
            <person name="Noel B."/>
            <person name="Porcel B."/>
            <person name="Marcet-Houben M."/>
            <person name="Hullo M-F."/>
            <person name="Sacerdot C."/>
            <person name="Tekaia F."/>
            <person name="Leh-Louis V."/>
            <person name="Despons L."/>
            <person name="Khanna V."/>
            <person name="Aury J-M."/>
            <person name="Barbe V."/>
            <person name="Couloux A."/>
            <person name="Labadie K."/>
            <person name="Pelletier E."/>
            <person name="Souciet J-L."/>
            <person name="Boekhout T."/>
            <person name="Gabaldon T."/>
            <person name="Wincker P."/>
            <person name="Dujon B."/>
        </authorList>
    </citation>
    <scope>NUCLEOTIDE SEQUENCE</scope>
    <source>
        <strain evidence="21">CBS 1993</strain>
    </source>
</reference>
<dbReference type="OrthoDB" id="1724672at2759"/>
<dbReference type="HOGENOM" id="CLU_017054_6_0_1"/>
<dbReference type="EC" id="2.7.1.28" evidence="5"/>
<dbReference type="STRING" id="1382522.W6MY06"/>
<evidence type="ECO:0000313" key="22">
    <source>
        <dbReference type="Proteomes" id="UP000019384"/>
    </source>
</evidence>